<name>A0A7K3NRY4_9BACT</name>
<organism evidence="1 2">
    <name type="scientific">Desulfolutivibrio sulfodismutans</name>
    <dbReference type="NCBI Taxonomy" id="63561"/>
    <lineage>
        <taxon>Bacteria</taxon>
        <taxon>Pseudomonadati</taxon>
        <taxon>Thermodesulfobacteriota</taxon>
        <taxon>Desulfovibrionia</taxon>
        <taxon>Desulfovibrionales</taxon>
        <taxon>Desulfovibrionaceae</taxon>
        <taxon>Desulfolutivibrio</taxon>
    </lineage>
</organism>
<dbReference type="AlphaFoldDB" id="A0A7K3NRY4"/>
<proteinExistence type="predicted"/>
<accession>A0A7K3NRY4</accession>
<sequence length="137" mass="15675">MEFRDIFNTTRATIESGNWNPYLGISINNKYFTPENIAAFASWGAQHCRDGFALLVVDILQRINNEVFDKANVEKAISKAFRQSDVILDSCRQALATLPAADREKVVILEWPDIMDAAYFHNTRIVFDNFQNNEVNN</sequence>
<gene>
    <name evidence="1" type="ORF">G3N56_19615</name>
</gene>
<dbReference type="GO" id="GO:0016755">
    <property type="term" value="F:aminoacyltransferase activity"/>
    <property type="evidence" value="ECO:0007669"/>
    <property type="project" value="InterPro"/>
</dbReference>
<dbReference type="Gene3D" id="3.40.50.11710">
    <property type="entry name" value="Cyclodipeptide synthase"/>
    <property type="match status" value="1"/>
</dbReference>
<protein>
    <submittedName>
        <fullName evidence="1">Uncharacterized protein</fullName>
    </submittedName>
</protein>
<evidence type="ECO:0000313" key="2">
    <source>
        <dbReference type="Proteomes" id="UP000469724"/>
    </source>
</evidence>
<keyword evidence="2" id="KW-1185">Reference proteome</keyword>
<dbReference type="Proteomes" id="UP000469724">
    <property type="component" value="Unassembled WGS sequence"/>
</dbReference>
<dbReference type="RefSeq" id="WP_163304009.1">
    <property type="nucleotide sequence ID" value="NZ_JAAGRQ010000170.1"/>
</dbReference>
<dbReference type="EMBL" id="JAAGRQ010000170">
    <property type="protein sequence ID" value="NDY58950.1"/>
    <property type="molecule type" value="Genomic_DNA"/>
</dbReference>
<reference evidence="1 2" key="1">
    <citation type="submission" date="2020-02" db="EMBL/GenBank/DDBJ databases">
        <title>Comparative genomics of sulfur disproportionating microorganisms.</title>
        <authorList>
            <person name="Ward L.M."/>
            <person name="Bertran E."/>
            <person name="Johnston D.T."/>
        </authorList>
    </citation>
    <scope>NUCLEOTIDE SEQUENCE [LARGE SCALE GENOMIC DNA]</scope>
    <source>
        <strain evidence="1 2">DSM 3696</strain>
    </source>
</reference>
<dbReference type="InterPro" id="IPR038622">
    <property type="entry name" value="CDPS_sf"/>
</dbReference>
<comment type="caution">
    <text evidence="1">The sequence shown here is derived from an EMBL/GenBank/DDBJ whole genome shotgun (WGS) entry which is preliminary data.</text>
</comment>
<evidence type="ECO:0000313" key="1">
    <source>
        <dbReference type="EMBL" id="NDY58950.1"/>
    </source>
</evidence>